<dbReference type="GO" id="GO:0003677">
    <property type="term" value="F:DNA binding"/>
    <property type="evidence" value="ECO:0007669"/>
    <property type="project" value="InterPro"/>
</dbReference>
<dbReference type="Gene3D" id="3.40.50.300">
    <property type="entry name" value="P-loop containing nucleotide triphosphate hydrolases"/>
    <property type="match status" value="1"/>
</dbReference>
<evidence type="ECO:0000256" key="1">
    <source>
        <dbReference type="ARBA" id="ARBA00012417"/>
    </source>
</evidence>
<dbReference type="AlphaFoldDB" id="Q49756"/>
<keyword evidence="4" id="KW-0235">DNA replication</keyword>
<comment type="catalytic activity">
    <reaction evidence="7">
        <text>DNA(n) + a 2'-deoxyribonucleoside 5'-triphosphate = DNA(n+1) + diphosphate</text>
        <dbReference type="Rhea" id="RHEA:22508"/>
        <dbReference type="Rhea" id="RHEA-COMP:17339"/>
        <dbReference type="Rhea" id="RHEA-COMP:17340"/>
        <dbReference type="ChEBI" id="CHEBI:33019"/>
        <dbReference type="ChEBI" id="CHEBI:61560"/>
        <dbReference type="ChEBI" id="CHEBI:173112"/>
        <dbReference type="EC" id="2.7.7.7"/>
    </reaction>
</comment>
<keyword evidence="8" id="KW-1133">Transmembrane helix</keyword>
<dbReference type="SUPFAM" id="SSF52540">
    <property type="entry name" value="P-loop containing nucleoside triphosphate hydrolases"/>
    <property type="match status" value="1"/>
</dbReference>
<dbReference type="Pfam" id="PF21694">
    <property type="entry name" value="DNA_pol3_delta_C"/>
    <property type="match status" value="1"/>
</dbReference>
<reference evidence="10" key="1">
    <citation type="submission" date="1994-01" db="EMBL/GenBank/DDBJ databases">
        <authorList>
            <person name="Smith D.R."/>
        </authorList>
    </citation>
    <scope>NUCLEOTIDE SEQUENCE</scope>
</reference>
<evidence type="ECO:0000313" key="10">
    <source>
        <dbReference type="EMBL" id="AAA17161.1"/>
    </source>
</evidence>
<dbReference type="NCBIfam" id="NF005918">
    <property type="entry name" value="PRK07914.1"/>
    <property type="match status" value="1"/>
</dbReference>
<dbReference type="PANTHER" id="PTHR34388">
    <property type="entry name" value="DNA POLYMERASE III SUBUNIT DELTA"/>
    <property type="match status" value="1"/>
</dbReference>
<evidence type="ECO:0000256" key="7">
    <source>
        <dbReference type="ARBA" id="ARBA00049244"/>
    </source>
</evidence>
<dbReference type="GO" id="GO:0006261">
    <property type="term" value="P:DNA-templated DNA replication"/>
    <property type="evidence" value="ECO:0007669"/>
    <property type="project" value="TreeGrafter"/>
</dbReference>
<dbReference type="EC" id="2.7.7.7" evidence="1"/>
<dbReference type="EMBL" id="U00016">
    <property type="protein sequence ID" value="AAA17161.1"/>
    <property type="molecule type" value="Genomic_DNA"/>
</dbReference>
<protein>
    <recommendedName>
        <fullName evidence="1">DNA-directed DNA polymerase</fullName>
        <ecNumber evidence="1">2.7.7.7</ecNumber>
    </recommendedName>
</protein>
<sequence>MPAAIVPGPASALGVLLLVLVLWRCFRVAMISALMVAVACLPDWLSGFLTGGLIAGSSARRATIYGVSNKFSSLHLVLGNEELLVERAVGEVLRSARQRAGTQDVPVSRMRAGDVGTYELTELLSPSLFADERIVVLEAAAEAGKEAAALIVSAAADIPQGTVLVVVHSGGGRAKALANELQSLGATVHPCARITKLSERTDFVRKELRSLRVKVDEGAVTALLNAVGSDVRELASACSQLVADTAGDVDADAVQRYHSGKAEVKGFDIADKAVGGDVSGAVEALRWAMMRGEPLVVLADALAEAVHTIGRVGPLSGDSYRLASRLGMPPWRVQKAQQQARRWSRDTVAAAMRVVAALNADVKGAAADAYYALESAVRKVAELAADGSR</sequence>
<dbReference type="PANTHER" id="PTHR34388:SF1">
    <property type="entry name" value="DNA POLYMERASE III SUBUNIT DELTA"/>
    <property type="match status" value="1"/>
</dbReference>
<evidence type="ECO:0000256" key="8">
    <source>
        <dbReference type="SAM" id="Phobius"/>
    </source>
</evidence>
<evidence type="ECO:0000256" key="4">
    <source>
        <dbReference type="ARBA" id="ARBA00022705"/>
    </source>
</evidence>
<dbReference type="NCBIfam" id="TIGR01128">
    <property type="entry name" value="holA"/>
    <property type="match status" value="1"/>
</dbReference>
<dbReference type="InterPro" id="IPR005790">
    <property type="entry name" value="DNA_polIII_delta"/>
</dbReference>
<proteinExistence type="inferred from homology"/>
<keyword evidence="2" id="KW-0808">Transferase</keyword>
<dbReference type="GO" id="GO:0003887">
    <property type="term" value="F:DNA-directed DNA polymerase activity"/>
    <property type="evidence" value="ECO:0007669"/>
    <property type="project" value="UniProtKB-KW"/>
</dbReference>
<dbReference type="InterPro" id="IPR008921">
    <property type="entry name" value="DNA_pol3_clamp-load_cplx_C"/>
</dbReference>
<accession>Q49756</accession>
<dbReference type="InterPro" id="IPR048466">
    <property type="entry name" value="DNA_pol3_delta-like_C"/>
</dbReference>
<keyword evidence="8" id="KW-0472">Membrane</keyword>
<dbReference type="GO" id="GO:0009360">
    <property type="term" value="C:DNA polymerase III complex"/>
    <property type="evidence" value="ECO:0007669"/>
    <property type="project" value="TreeGrafter"/>
</dbReference>
<keyword evidence="8" id="KW-0812">Transmembrane</keyword>
<feature type="transmembrane region" description="Helical" evidence="8">
    <location>
        <begin position="33"/>
        <end position="55"/>
    </location>
</feature>
<dbReference type="InterPro" id="IPR027417">
    <property type="entry name" value="P-loop_NTPase"/>
</dbReference>
<evidence type="ECO:0000256" key="5">
    <source>
        <dbReference type="ARBA" id="ARBA00022932"/>
    </source>
</evidence>
<keyword evidence="5" id="KW-0239">DNA-directed DNA polymerase</keyword>
<feature type="domain" description="DNA polymerase III delta subunit-like C-terminal" evidence="9">
    <location>
        <begin position="266"/>
        <end position="377"/>
    </location>
</feature>
<evidence type="ECO:0000256" key="6">
    <source>
        <dbReference type="ARBA" id="ARBA00034754"/>
    </source>
</evidence>
<feature type="transmembrane region" description="Helical" evidence="8">
    <location>
        <begin position="6"/>
        <end position="26"/>
    </location>
</feature>
<keyword evidence="3" id="KW-0548">Nucleotidyltransferase</keyword>
<comment type="similarity">
    <text evidence="6">Belongs to the DNA polymerase HolA subunit family.</text>
</comment>
<organism evidence="10">
    <name type="scientific">Mycobacterium leprae</name>
    <dbReference type="NCBI Taxonomy" id="1769"/>
    <lineage>
        <taxon>Bacteria</taxon>
        <taxon>Bacillati</taxon>
        <taxon>Actinomycetota</taxon>
        <taxon>Actinomycetes</taxon>
        <taxon>Mycobacteriales</taxon>
        <taxon>Mycobacteriaceae</taxon>
        <taxon>Mycobacterium</taxon>
    </lineage>
</organism>
<reference evidence="10" key="2">
    <citation type="submission" date="1994-03" db="EMBL/GenBank/DDBJ databases">
        <authorList>
            <person name="Robison K."/>
        </authorList>
    </citation>
    <scope>NUCLEOTIDE SEQUENCE</scope>
</reference>
<evidence type="ECO:0000256" key="2">
    <source>
        <dbReference type="ARBA" id="ARBA00022679"/>
    </source>
</evidence>
<evidence type="ECO:0000259" key="9">
    <source>
        <dbReference type="Pfam" id="PF21694"/>
    </source>
</evidence>
<dbReference type="SUPFAM" id="SSF48019">
    <property type="entry name" value="post-AAA+ oligomerization domain-like"/>
    <property type="match status" value="1"/>
</dbReference>
<dbReference type="RefSeq" id="WP_269147059.1">
    <property type="nucleotide sequence ID" value="NZ_CP029543.1"/>
</dbReference>
<dbReference type="PIR" id="S72593">
    <property type="entry name" value="S72593"/>
</dbReference>
<dbReference type="Gene3D" id="1.20.272.10">
    <property type="match status" value="1"/>
</dbReference>
<name>Q49756_MYCLR</name>
<evidence type="ECO:0000256" key="3">
    <source>
        <dbReference type="ARBA" id="ARBA00022695"/>
    </source>
</evidence>